<evidence type="ECO:0000313" key="8">
    <source>
        <dbReference type="EMBL" id="SFG90956.1"/>
    </source>
</evidence>
<keyword evidence="5" id="KW-0998">Cell outer membrane</keyword>
<evidence type="ECO:0000259" key="7">
    <source>
        <dbReference type="Pfam" id="PF14322"/>
    </source>
</evidence>
<reference evidence="8 9" key="1">
    <citation type="submission" date="2016-10" db="EMBL/GenBank/DDBJ databases">
        <authorList>
            <person name="de Groot N.N."/>
        </authorList>
    </citation>
    <scope>NUCLEOTIDE SEQUENCE [LARGE SCALE GENOMIC DNA]</scope>
    <source>
        <strain evidence="8 9">DSM 18684</strain>
    </source>
</reference>
<dbReference type="GO" id="GO:0009279">
    <property type="term" value="C:cell outer membrane"/>
    <property type="evidence" value="ECO:0007669"/>
    <property type="project" value="UniProtKB-SubCell"/>
</dbReference>
<evidence type="ECO:0000256" key="3">
    <source>
        <dbReference type="ARBA" id="ARBA00022729"/>
    </source>
</evidence>
<dbReference type="Proteomes" id="UP000199666">
    <property type="component" value="Unassembled WGS sequence"/>
</dbReference>
<dbReference type="STRING" id="414048.SAMN04489864_103160"/>
<dbReference type="RefSeq" id="WP_177217069.1">
    <property type="nucleotide sequence ID" value="NZ_FOPP01000003.1"/>
</dbReference>
<comment type="similarity">
    <text evidence="2">Belongs to the SusD family.</text>
</comment>
<gene>
    <name evidence="8" type="ORF">SAMN04489864_103160</name>
</gene>
<dbReference type="InterPro" id="IPR012944">
    <property type="entry name" value="SusD_RagB_dom"/>
</dbReference>
<protein>
    <submittedName>
        <fullName evidence="8">SusD family protein</fullName>
    </submittedName>
</protein>
<evidence type="ECO:0000256" key="1">
    <source>
        <dbReference type="ARBA" id="ARBA00004442"/>
    </source>
</evidence>
<proteinExistence type="inferred from homology"/>
<accession>A0A1I2VTT6</accession>
<dbReference type="CDD" id="cd08977">
    <property type="entry name" value="SusD"/>
    <property type="match status" value="1"/>
</dbReference>
<dbReference type="Pfam" id="PF14322">
    <property type="entry name" value="SusD-like_3"/>
    <property type="match status" value="1"/>
</dbReference>
<evidence type="ECO:0000259" key="6">
    <source>
        <dbReference type="Pfam" id="PF07980"/>
    </source>
</evidence>
<feature type="domain" description="SusD-like N-terminal" evidence="7">
    <location>
        <begin position="22"/>
        <end position="220"/>
    </location>
</feature>
<keyword evidence="9" id="KW-1185">Reference proteome</keyword>
<evidence type="ECO:0000256" key="2">
    <source>
        <dbReference type="ARBA" id="ARBA00006275"/>
    </source>
</evidence>
<sequence length="458" mass="51171">MKAKFITLYIAALSLTNLSCEKFLEADPPKNQTAAEAAFQDDKIATSTVLGIYTSMNGFNGQFASSLLSTLMSIAADDYYYSLTSYDAYKQNALLPSTDYLDRLWSQPYVYINQCNNVIEGVAGSTLSTQVKAQLTGEAKFIRAFCYFYLVNTFNKVPLVKDTEVFKNNLLGQSTKQEIYDFITQDLTDAVAGLSDAYQGPERVRPNKKAAQALLARVYLYNQKWALAEATATAVIGDTRYKIPTDLNSVFLKTSEEAIWQLQTVNTSTAGVNTWEGFSIIPTTSTGSSFYRVYDATVAKFEIGDKRKTDWLKTYTTGGVTYYYPAKYKIRTATPVTEYNTVLRLAEQYLIRAEARANQDNPAKLVQAINDLNMIRDRADIPDLSANLPKAAVLLAIEKERHLELLGEWGHRWYDLVRTNRAVPVLSVTKANGFNAADQLIPISEVILNTNPNLKPND</sequence>
<dbReference type="Gene3D" id="1.25.40.390">
    <property type="match status" value="1"/>
</dbReference>
<dbReference type="AlphaFoldDB" id="A0A1I2VTT6"/>
<keyword evidence="3" id="KW-0732">Signal</keyword>
<evidence type="ECO:0000256" key="4">
    <source>
        <dbReference type="ARBA" id="ARBA00023136"/>
    </source>
</evidence>
<name>A0A1I2VTT6_9SPHI</name>
<comment type="subcellular location">
    <subcellularLocation>
        <location evidence="1">Cell outer membrane</location>
    </subcellularLocation>
</comment>
<evidence type="ECO:0000313" key="9">
    <source>
        <dbReference type="Proteomes" id="UP000199666"/>
    </source>
</evidence>
<dbReference type="Pfam" id="PF07980">
    <property type="entry name" value="SusD_RagB"/>
    <property type="match status" value="1"/>
</dbReference>
<dbReference type="InterPro" id="IPR011990">
    <property type="entry name" value="TPR-like_helical_dom_sf"/>
</dbReference>
<dbReference type="InterPro" id="IPR033985">
    <property type="entry name" value="SusD-like_N"/>
</dbReference>
<feature type="domain" description="RagB/SusD" evidence="6">
    <location>
        <begin position="320"/>
        <end position="422"/>
    </location>
</feature>
<keyword evidence="4" id="KW-0472">Membrane</keyword>
<dbReference type="EMBL" id="FOPP01000003">
    <property type="protein sequence ID" value="SFG90956.1"/>
    <property type="molecule type" value="Genomic_DNA"/>
</dbReference>
<organism evidence="8 9">
    <name type="scientific">Pedobacter insulae</name>
    <dbReference type="NCBI Taxonomy" id="414048"/>
    <lineage>
        <taxon>Bacteria</taxon>
        <taxon>Pseudomonadati</taxon>
        <taxon>Bacteroidota</taxon>
        <taxon>Sphingobacteriia</taxon>
        <taxon>Sphingobacteriales</taxon>
        <taxon>Sphingobacteriaceae</taxon>
        <taxon>Pedobacter</taxon>
    </lineage>
</organism>
<evidence type="ECO:0000256" key="5">
    <source>
        <dbReference type="ARBA" id="ARBA00023237"/>
    </source>
</evidence>
<dbReference type="SUPFAM" id="SSF48452">
    <property type="entry name" value="TPR-like"/>
    <property type="match status" value="1"/>
</dbReference>